<dbReference type="InterPro" id="IPR039554">
    <property type="entry name" value="HigA2-like_HTH"/>
</dbReference>
<evidence type="ECO:0000313" key="3">
    <source>
        <dbReference type="Proteomes" id="UP000045782"/>
    </source>
</evidence>
<dbReference type="Gene3D" id="1.10.260.40">
    <property type="entry name" value="lambda repressor-like DNA-binding domains"/>
    <property type="match status" value="1"/>
</dbReference>
<proteinExistence type="predicted"/>
<dbReference type="EMBL" id="CSWP01000009">
    <property type="protein sequence ID" value="CPV66279.1"/>
    <property type="molecule type" value="Genomic_DNA"/>
</dbReference>
<evidence type="ECO:0000259" key="1">
    <source>
        <dbReference type="Pfam" id="PF13744"/>
    </source>
</evidence>
<gene>
    <name evidence="2" type="ORF">ERS075579_03972</name>
</gene>
<dbReference type="AlphaFoldDB" id="A0A0U0ZTV3"/>
<feature type="domain" description="HigA2-like helix-turn-helix" evidence="1">
    <location>
        <begin position="19"/>
        <end position="81"/>
    </location>
</feature>
<protein>
    <submittedName>
        <fullName evidence="2">Uncharacterized conserved small protein</fullName>
    </submittedName>
</protein>
<dbReference type="GO" id="GO:0003677">
    <property type="term" value="F:DNA binding"/>
    <property type="evidence" value="ECO:0007669"/>
    <property type="project" value="InterPro"/>
</dbReference>
<accession>A0A0U0ZTV3</accession>
<sequence>MTVMATTYARVWDALAPTTGEADALQRRSEQLHAIQQRAAANKWTTEELARHLQLSTEEAAAVLEGHLDKFTEDRLAAIVAANQQ</sequence>
<organism evidence="2 3">
    <name type="scientific">Mycobacteroides abscessus</name>
    <dbReference type="NCBI Taxonomy" id="36809"/>
    <lineage>
        <taxon>Bacteria</taxon>
        <taxon>Bacillati</taxon>
        <taxon>Actinomycetota</taxon>
        <taxon>Actinomycetes</taxon>
        <taxon>Mycobacteriales</taxon>
        <taxon>Mycobacteriaceae</taxon>
        <taxon>Mycobacteroides</taxon>
    </lineage>
</organism>
<dbReference type="Pfam" id="PF13744">
    <property type="entry name" value="HTH_37"/>
    <property type="match status" value="1"/>
</dbReference>
<name>A0A0U0ZTV3_9MYCO</name>
<dbReference type="InterPro" id="IPR010982">
    <property type="entry name" value="Lambda_DNA-bd_dom_sf"/>
</dbReference>
<dbReference type="Proteomes" id="UP000045782">
    <property type="component" value="Unassembled WGS sequence"/>
</dbReference>
<reference evidence="2 3" key="1">
    <citation type="submission" date="2015-03" db="EMBL/GenBank/DDBJ databases">
        <authorList>
            <person name="Murphy D."/>
        </authorList>
    </citation>
    <scope>NUCLEOTIDE SEQUENCE [LARGE SCALE GENOMIC DNA]</scope>
    <source>
        <strain evidence="2 3">PAP088</strain>
    </source>
</reference>
<evidence type="ECO:0000313" key="2">
    <source>
        <dbReference type="EMBL" id="CPV66279.1"/>
    </source>
</evidence>